<evidence type="ECO:0000259" key="7">
    <source>
        <dbReference type="PROSITE" id="PS50056"/>
    </source>
</evidence>
<dbReference type="EC" id="3.1.3.48" evidence="2"/>
<evidence type="ECO:0000256" key="2">
    <source>
        <dbReference type="ARBA" id="ARBA00013064"/>
    </source>
</evidence>
<evidence type="ECO:0000259" key="6">
    <source>
        <dbReference type="PROSITE" id="PS50054"/>
    </source>
</evidence>
<dbReference type="InterPro" id="IPR016130">
    <property type="entry name" value="Tyr_Pase_AS"/>
</dbReference>
<dbReference type="InterPro" id="IPR003595">
    <property type="entry name" value="Tyr_Pase_cat"/>
</dbReference>
<dbReference type="PANTHER" id="PTHR23339">
    <property type="entry name" value="TYROSINE SPECIFIC PROTEIN PHOSPHATASE AND DUAL SPECIFICITY PROTEIN PHOSPHATASE"/>
    <property type="match status" value="1"/>
</dbReference>
<dbReference type="SUPFAM" id="SSF52799">
    <property type="entry name" value="(Phosphotyrosine protein) phosphatases II"/>
    <property type="match status" value="2"/>
</dbReference>
<feature type="domain" description="Tyrosine-protein phosphatase" evidence="6">
    <location>
        <begin position="180"/>
        <end position="339"/>
    </location>
</feature>
<gene>
    <name evidence="8" type="ORF">NTJ_02644</name>
</gene>
<keyword evidence="3" id="KW-0378">Hydrolase</keyword>
<dbReference type="InterPro" id="IPR029260">
    <property type="entry name" value="DSPn"/>
</dbReference>
<feature type="domain" description="Tyrosine specific protein phosphatases" evidence="7">
    <location>
        <begin position="263"/>
        <end position="325"/>
    </location>
</feature>
<accession>A0ABN7AF37</accession>
<dbReference type="SMART" id="SM00195">
    <property type="entry name" value="DSPc"/>
    <property type="match status" value="1"/>
</dbReference>
<dbReference type="InterPro" id="IPR000387">
    <property type="entry name" value="Tyr_Pase_dom"/>
</dbReference>
<reference evidence="8 9" key="1">
    <citation type="submission" date="2023-09" db="EMBL/GenBank/DDBJ databases">
        <title>Nesidiocoris tenuis whole genome shotgun sequence.</title>
        <authorList>
            <person name="Shibata T."/>
            <person name="Shimoda M."/>
            <person name="Kobayashi T."/>
            <person name="Uehara T."/>
        </authorList>
    </citation>
    <scope>NUCLEOTIDE SEQUENCE [LARGE SCALE GENOMIC DNA]</scope>
    <source>
        <strain evidence="8 9">Japan</strain>
    </source>
</reference>
<dbReference type="PROSITE" id="PS50056">
    <property type="entry name" value="TYR_PHOSPHATASE_2"/>
    <property type="match status" value="1"/>
</dbReference>
<protein>
    <recommendedName>
        <fullName evidence="2">protein-tyrosine-phosphatase</fullName>
        <ecNumber evidence="2">3.1.3.48</ecNumber>
    </recommendedName>
</protein>
<dbReference type="PROSITE" id="PS50054">
    <property type="entry name" value="TYR_PHOSPHATASE_DUAL"/>
    <property type="match status" value="1"/>
</dbReference>
<dbReference type="Pfam" id="PF14671">
    <property type="entry name" value="DSPn"/>
    <property type="match status" value="1"/>
</dbReference>
<evidence type="ECO:0000256" key="1">
    <source>
        <dbReference type="ARBA" id="ARBA00007315"/>
    </source>
</evidence>
<name>A0ABN7AF37_9HEMI</name>
<keyword evidence="9" id="KW-1185">Reference proteome</keyword>
<proteinExistence type="inferred from homology"/>
<evidence type="ECO:0000256" key="5">
    <source>
        <dbReference type="SAM" id="MobiDB-lite"/>
    </source>
</evidence>
<feature type="region of interest" description="Disordered" evidence="5">
    <location>
        <begin position="448"/>
        <end position="475"/>
    </location>
</feature>
<organism evidence="8 9">
    <name type="scientific">Nesidiocoris tenuis</name>
    <dbReference type="NCBI Taxonomy" id="355587"/>
    <lineage>
        <taxon>Eukaryota</taxon>
        <taxon>Metazoa</taxon>
        <taxon>Ecdysozoa</taxon>
        <taxon>Arthropoda</taxon>
        <taxon>Hexapoda</taxon>
        <taxon>Insecta</taxon>
        <taxon>Pterygota</taxon>
        <taxon>Neoptera</taxon>
        <taxon>Paraneoptera</taxon>
        <taxon>Hemiptera</taxon>
        <taxon>Heteroptera</taxon>
        <taxon>Panheteroptera</taxon>
        <taxon>Cimicomorpha</taxon>
        <taxon>Miridae</taxon>
        <taxon>Dicyphina</taxon>
        <taxon>Nesidiocoris</taxon>
    </lineage>
</organism>
<dbReference type="InterPro" id="IPR050561">
    <property type="entry name" value="PTP"/>
</dbReference>
<dbReference type="Proteomes" id="UP001307889">
    <property type="component" value="Chromosome 2"/>
</dbReference>
<dbReference type="InterPro" id="IPR020422">
    <property type="entry name" value="TYR_PHOSPHATASE_DUAL_dom"/>
</dbReference>
<evidence type="ECO:0000313" key="9">
    <source>
        <dbReference type="Proteomes" id="UP001307889"/>
    </source>
</evidence>
<dbReference type="Gene3D" id="3.90.190.10">
    <property type="entry name" value="Protein tyrosine phosphatase superfamily"/>
    <property type="match status" value="2"/>
</dbReference>
<evidence type="ECO:0000256" key="3">
    <source>
        <dbReference type="ARBA" id="ARBA00022801"/>
    </source>
</evidence>
<dbReference type="CDD" id="cd17657">
    <property type="entry name" value="CDC14_N"/>
    <property type="match status" value="1"/>
</dbReference>
<dbReference type="InterPro" id="IPR044506">
    <property type="entry name" value="CDC14_C"/>
</dbReference>
<dbReference type="CDD" id="cd14499">
    <property type="entry name" value="CDC14_C"/>
    <property type="match status" value="1"/>
</dbReference>
<dbReference type="PROSITE" id="PS00383">
    <property type="entry name" value="TYR_PHOSPHATASE_1"/>
    <property type="match status" value="1"/>
</dbReference>
<evidence type="ECO:0000256" key="4">
    <source>
        <dbReference type="ARBA" id="ARBA00022912"/>
    </source>
</evidence>
<dbReference type="Pfam" id="PF22785">
    <property type="entry name" value="Tc-R-P"/>
    <property type="match status" value="1"/>
</dbReference>
<dbReference type="InterPro" id="IPR029021">
    <property type="entry name" value="Prot-tyrosine_phosphatase-like"/>
</dbReference>
<evidence type="ECO:0000313" key="8">
    <source>
        <dbReference type="EMBL" id="BES89837.1"/>
    </source>
</evidence>
<sequence>MDSHSSILVSACEFVKDHLYFVTLAKGTRPRTTANTHYFTTDQELVYEKFFADFGPLNLAMLYRYCTKLNGKRKTAYQTKKKLIHYTTDDPQLRVNAAFLIASYSILYLDKDPDEAYGILLQGVQPSFVPFRDASSGLSIFHLTLLDCLRAVYKANHVGFFDFRDFDVDEYEYYERVENGDLNWIVPQKFIAFCGPHSVTKIENGYPVHSPESYYSYFKGSNVSTIVRLNQKLYDAKQFIKSGFQHRDLFFPDGSTPSDHILSRFLMISEKASGAIAVHCKAGLGRTGSLIGCYIMKHFNFNVMETIAWIRICRPGSIIGHQQQWLKEKEHSMWEDGKAYREAQYGSPHKFPVYKYGIYSLKLKELFLQHNFNSLKSDLLYYDDSISKILVKVDKMMLDEKNSSNNNSKAAVKEGSPKVTRVVGAPLKVGERPTSSTMTQGDHLNQIKAARRKSRPNCSLKTSRTSKEVETQNESPTKIKTTVREIPSVVAKRPVRTLGLRRSAWLGSSAMKAAVRSNMSKASLTSLRPITRSLTKSTAFSLEPSSSLRSSVISRTTNTRVAKNNGA</sequence>
<dbReference type="EMBL" id="AP028910">
    <property type="protein sequence ID" value="BES89837.1"/>
    <property type="molecule type" value="Genomic_DNA"/>
</dbReference>
<comment type="similarity">
    <text evidence="1">Belongs to the protein-tyrosine phosphatase family. Non-receptor class CDC14 subfamily.</text>
</comment>
<dbReference type="SMART" id="SM00404">
    <property type="entry name" value="PTPc_motif"/>
    <property type="match status" value="1"/>
</dbReference>
<keyword evidence="4" id="KW-0904">Protein phosphatase</keyword>